<dbReference type="InterPro" id="IPR009091">
    <property type="entry name" value="RCC1/BLIP-II"/>
</dbReference>
<dbReference type="SUPFAM" id="SSF50985">
    <property type="entry name" value="RCC1/BLIP-II"/>
    <property type="match status" value="1"/>
</dbReference>
<dbReference type="EMBL" id="CAMXCT010003246">
    <property type="protein sequence ID" value="CAI4003329.1"/>
    <property type="molecule type" value="Genomic_DNA"/>
</dbReference>
<gene>
    <name evidence="3" type="ORF">C1SCF055_LOCUS29202</name>
</gene>
<accession>A0A9P1D4W3</accession>
<evidence type="ECO:0000256" key="1">
    <source>
        <dbReference type="SAM" id="Coils"/>
    </source>
</evidence>
<name>A0A9P1D4W3_9DINO</name>
<keyword evidence="5" id="KW-1185">Reference proteome</keyword>
<dbReference type="EMBL" id="CAMXCT030003246">
    <property type="protein sequence ID" value="CAL4790641.1"/>
    <property type="molecule type" value="Genomic_DNA"/>
</dbReference>
<keyword evidence="1" id="KW-0175">Coiled coil</keyword>
<evidence type="ECO:0000313" key="3">
    <source>
        <dbReference type="EMBL" id="CAI4003329.1"/>
    </source>
</evidence>
<reference evidence="4 5" key="2">
    <citation type="submission" date="2024-05" db="EMBL/GenBank/DDBJ databases">
        <authorList>
            <person name="Chen Y."/>
            <person name="Shah S."/>
            <person name="Dougan E. K."/>
            <person name="Thang M."/>
            <person name="Chan C."/>
        </authorList>
    </citation>
    <scope>NUCLEOTIDE SEQUENCE [LARGE SCALE GENOMIC DNA]</scope>
</reference>
<dbReference type="OrthoDB" id="408666at2759"/>
<sequence length="651" mass="71121">MTQTAFAAILADGSVVTWGNPQRGGDSSKVQDQLRNVQQLQSTERAFAALLADGSVITWGDSKAGGDSSAVQGQLKGVQQIQATDGAFAAILADGSVVTWGDAEYAGDSSPVQPQLRGVQRLAATKRSFVALLHSGSLVTWSRPNVSGINTLVRAQIQEMPAQMVLATMAQLRSLRRDDEEYRFFDITSKLLGCRRIRPYITCKIRWGSQETETKRSPHIEAENGDAYWGRKLLFPLDQDFWKMQNFKVTVEAFDKRELQGALRGDSLIGRGELHLDSAQLGAAPQRKVPLTLRGQPAGELSLQFQIQAPQEALHIMAHSSHGSLAAAAKAFAQTLRQQGALDQLLASRPQVMWDMPQERLAAIHNLLGSWLSKFCQQSLRMTGDETDTTAIDALWQLARSAQEIIVCCTELAEDEDIPGIVVQWLRNYFSRCTHEDAELNETRLRALLAMHQDPSAGKRQIDPWARLQEYGARLPESSPRDLAFALASRLEEAARGNEAEVFTCEDIVQNGRLTPGMAAVVRRDPDSAGRSSAVSLNRERAAARSRLAAEQLEVLSQREAASATALDEANAQLKKANDEYDALEAQLRKGDKKVQTLLGEIEKLSSPMRNAGASGATVVHQGSQGGQPGQPGLRLPIDHPVATRAAEVSR</sequence>
<feature type="region of interest" description="Disordered" evidence="2">
    <location>
        <begin position="608"/>
        <end position="651"/>
    </location>
</feature>
<evidence type="ECO:0000313" key="5">
    <source>
        <dbReference type="Proteomes" id="UP001152797"/>
    </source>
</evidence>
<comment type="caution">
    <text evidence="3">The sequence shown here is derived from an EMBL/GenBank/DDBJ whole genome shotgun (WGS) entry which is preliminary data.</text>
</comment>
<protein>
    <submittedName>
        <fullName evidence="4">C2 domain-containing protein</fullName>
    </submittedName>
</protein>
<dbReference type="EMBL" id="CAMXCT020003246">
    <property type="protein sequence ID" value="CAL1156704.1"/>
    <property type="molecule type" value="Genomic_DNA"/>
</dbReference>
<proteinExistence type="predicted"/>
<dbReference type="Gene3D" id="2.130.10.30">
    <property type="entry name" value="Regulator of chromosome condensation 1/beta-lactamase-inhibitor protein II"/>
    <property type="match status" value="1"/>
</dbReference>
<dbReference type="AlphaFoldDB" id="A0A9P1D4W3"/>
<feature type="coiled-coil region" evidence="1">
    <location>
        <begin position="534"/>
        <end position="594"/>
    </location>
</feature>
<organism evidence="3">
    <name type="scientific">Cladocopium goreaui</name>
    <dbReference type="NCBI Taxonomy" id="2562237"/>
    <lineage>
        <taxon>Eukaryota</taxon>
        <taxon>Sar</taxon>
        <taxon>Alveolata</taxon>
        <taxon>Dinophyceae</taxon>
        <taxon>Suessiales</taxon>
        <taxon>Symbiodiniaceae</taxon>
        <taxon>Cladocopium</taxon>
    </lineage>
</organism>
<dbReference type="Proteomes" id="UP001152797">
    <property type="component" value="Unassembled WGS sequence"/>
</dbReference>
<reference evidence="3" key="1">
    <citation type="submission" date="2022-10" db="EMBL/GenBank/DDBJ databases">
        <authorList>
            <person name="Chen Y."/>
            <person name="Dougan E. K."/>
            <person name="Chan C."/>
            <person name="Rhodes N."/>
            <person name="Thang M."/>
        </authorList>
    </citation>
    <scope>NUCLEOTIDE SEQUENCE</scope>
</reference>
<evidence type="ECO:0000256" key="2">
    <source>
        <dbReference type="SAM" id="MobiDB-lite"/>
    </source>
</evidence>
<evidence type="ECO:0000313" key="4">
    <source>
        <dbReference type="EMBL" id="CAL4790641.1"/>
    </source>
</evidence>